<organism evidence="1 2">
    <name type="scientific">Janibacter limosus</name>
    <dbReference type="NCBI Taxonomy" id="53458"/>
    <lineage>
        <taxon>Bacteria</taxon>
        <taxon>Bacillati</taxon>
        <taxon>Actinomycetota</taxon>
        <taxon>Actinomycetes</taxon>
        <taxon>Micrococcales</taxon>
        <taxon>Intrasporangiaceae</taxon>
        <taxon>Janibacter</taxon>
    </lineage>
</organism>
<evidence type="ECO:0000313" key="2">
    <source>
        <dbReference type="Proteomes" id="UP001059663"/>
    </source>
</evidence>
<evidence type="ECO:0000313" key="1">
    <source>
        <dbReference type="EMBL" id="UUZ46369.1"/>
    </source>
</evidence>
<protein>
    <submittedName>
        <fullName evidence="1">DUF2505 domain-containing protein</fullName>
    </submittedName>
</protein>
<reference evidence="1" key="1">
    <citation type="submission" date="2021-11" db="EMBL/GenBank/DDBJ databases">
        <title>Study of the species diversity of bacterial strains isolated from a unique natural object - Shulgan-Tash cave (Bashkiria).</title>
        <authorList>
            <person name="Sazanova A.L."/>
            <person name="Chirak E.R."/>
            <person name="Safronova V.I."/>
        </authorList>
    </citation>
    <scope>NUCLEOTIDE SEQUENCE</scope>
    <source>
        <strain evidence="1">P1</strain>
    </source>
</reference>
<proteinExistence type="predicted"/>
<gene>
    <name evidence="1" type="ORF">LP422_14905</name>
</gene>
<accession>A0AC61U8U8</accession>
<dbReference type="EMBL" id="CP087977">
    <property type="protein sequence ID" value="UUZ46369.1"/>
    <property type="molecule type" value="Genomic_DNA"/>
</dbReference>
<name>A0AC61U8U8_9MICO</name>
<sequence length="104" mass="10826">MRACPDRSSPWSATPCRSSSSRPRGPARSDGSRHADLALTVTGVPLKLVGTIALSPTASGSTLVIDADLSCSIPLFGKKIEEAARPAIDDSIDHEVSQLGARLT</sequence>
<dbReference type="Proteomes" id="UP001059663">
    <property type="component" value="Chromosome"/>
</dbReference>